<name>A0A0R3RM56_9BILA</name>
<dbReference type="STRING" id="1147741.A0A0R3RM56"/>
<organism evidence="1 2">
    <name type="scientific">Elaeophora elaphi</name>
    <dbReference type="NCBI Taxonomy" id="1147741"/>
    <lineage>
        <taxon>Eukaryota</taxon>
        <taxon>Metazoa</taxon>
        <taxon>Ecdysozoa</taxon>
        <taxon>Nematoda</taxon>
        <taxon>Chromadorea</taxon>
        <taxon>Rhabditida</taxon>
        <taxon>Spirurina</taxon>
        <taxon>Spiruromorpha</taxon>
        <taxon>Filarioidea</taxon>
        <taxon>Onchocercidae</taxon>
        <taxon>Elaeophora</taxon>
    </lineage>
</organism>
<protein>
    <submittedName>
        <fullName evidence="2">Peptidase_M28 domain-containing protein</fullName>
    </submittedName>
</protein>
<dbReference type="SUPFAM" id="SSF53187">
    <property type="entry name" value="Zn-dependent exopeptidases"/>
    <property type="match status" value="1"/>
</dbReference>
<sequence length="83" mass="9533">MPIPGGRSDHAPFLNYLGIPVADITYRNETSYDVYPLYHSLYETPFVSEHIIDTNNLAVRRKLFLSVKNSIEILAKTDKCLIY</sequence>
<dbReference type="AlphaFoldDB" id="A0A0R3RM56"/>
<evidence type="ECO:0000313" key="2">
    <source>
        <dbReference type="WBParaSite" id="EEL_0000256601-mRNA-1"/>
    </source>
</evidence>
<accession>A0A0R3RM56</accession>
<reference evidence="2" key="1">
    <citation type="submission" date="2017-02" db="UniProtKB">
        <authorList>
            <consortium name="WormBaseParasite"/>
        </authorList>
    </citation>
    <scope>IDENTIFICATION</scope>
</reference>
<proteinExistence type="predicted"/>
<keyword evidence="1" id="KW-1185">Reference proteome</keyword>
<dbReference type="WBParaSite" id="EEL_0000256601-mRNA-1">
    <property type="protein sequence ID" value="EEL_0000256601-mRNA-1"/>
    <property type="gene ID" value="EEL_0000256601"/>
</dbReference>
<evidence type="ECO:0000313" key="1">
    <source>
        <dbReference type="Proteomes" id="UP000050640"/>
    </source>
</evidence>
<dbReference type="Gene3D" id="3.40.630.10">
    <property type="entry name" value="Zn peptidases"/>
    <property type="match status" value="1"/>
</dbReference>
<dbReference type="Proteomes" id="UP000050640">
    <property type="component" value="Unplaced"/>
</dbReference>